<keyword evidence="1" id="KW-0800">Toxin</keyword>
<name>A0AAI8ZVC4_YERFR</name>
<dbReference type="Pfam" id="PF13332">
    <property type="entry name" value="Fil_haemagg_2"/>
    <property type="match status" value="1"/>
</dbReference>
<proteinExistence type="predicted"/>
<dbReference type="InterPro" id="IPR025157">
    <property type="entry name" value="Hemagglutinin_rpt"/>
</dbReference>
<protein>
    <submittedName>
        <fullName evidence="2">Adhesin/hemolysin</fullName>
    </submittedName>
</protein>
<dbReference type="GO" id="GO:0090729">
    <property type="term" value="F:toxin activity"/>
    <property type="evidence" value="ECO:0007669"/>
    <property type="project" value="UniProtKB-KW"/>
</dbReference>
<evidence type="ECO:0000313" key="2">
    <source>
        <dbReference type="EMBL" id="CFR15950.1"/>
    </source>
</evidence>
<dbReference type="AlphaFoldDB" id="A0AAI8ZVC4"/>
<dbReference type="EMBL" id="CGCB01000057">
    <property type="protein sequence ID" value="CFR15950.1"/>
    <property type="molecule type" value="Genomic_DNA"/>
</dbReference>
<reference evidence="2 3" key="1">
    <citation type="submission" date="2015-03" db="EMBL/GenBank/DDBJ databases">
        <authorList>
            <consortium name="Pathogen Informatics"/>
            <person name="Murphy D."/>
        </authorList>
    </citation>
    <scope>NUCLEOTIDE SEQUENCE [LARGE SCALE GENOMIC DNA]</scope>
    <source>
        <strain evidence="2 3">3400/83</strain>
    </source>
</reference>
<organism evidence="2 3">
    <name type="scientific">Yersinia frederiksenii</name>
    <dbReference type="NCBI Taxonomy" id="29484"/>
    <lineage>
        <taxon>Bacteria</taxon>
        <taxon>Pseudomonadati</taxon>
        <taxon>Pseudomonadota</taxon>
        <taxon>Gammaproteobacteria</taxon>
        <taxon>Enterobacterales</taxon>
        <taxon>Yersiniaceae</taxon>
        <taxon>Yersinia</taxon>
    </lineage>
</organism>
<comment type="caution">
    <text evidence="2">The sequence shown here is derived from an EMBL/GenBank/DDBJ whole genome shotgun (WGS) entry which is preliminary data.</text>
</comment>
<gene>
    <name evidence="2" type="ORF">ERS008524_04396</name>
</gene>
<evidence type="ECO:0000256" key="1">
    <source>
        <dbReference type="ARBA" id="ARBA00022656"/>
    </source>
</evidence>
<sequence length="135" mass="13190">MSTGGIGVTLGSNSTKMTDTGQSISNVGSTVGSVLGNVNMTAGKDLTVKGSDVLAGKDISLTGQNVAIVAAENKSSQTHIVEQKSSGLTLALSGAVGSALNTAVTAAKDASEESNGRLAALKGVKATLGGVQATR</sequence>
<accession>A0AAI8ZVC4</accession>
<evidence type="ECO:0000313" key="3">
    <source>
        <dbReference type="Proteomes" id="UP000046784"/>
    </source>
</evidence>
<dbReference type="Proteomes" id="UP000046784">
    <property type="component" value="Unassembled WGS sequence"/>
</dbReference>
<dbReference type="GO" id="GO:0003824">
    <property type="term" value="F:catalytic activity"/>
    <property type="evidence" value="ECO:0007669"/>
    <property type="project" value="UniProtKB-ARBA"/>
</dbReference>